<dbReference type="InterPro" id="IPR018060">
    <property type="entry name" value="HTH_AraC"/>
</dbReference>
<dbReference type="Proteomes" id="UP000183496">
    <property type="component" value="Unassembled WGS sequence"/>
</dbReference>
<dbReference type="EMBL" id="FOFY01000005">
    <property type="protein sequence ID" value="SEQ72396.1"/>
    <property type="molecule type" value="Genomic_DNA"/>
</dbReference>
<evidence type="ECO:0000313" key="6">
    <source>
        <dbReference type="Proteomes" id="UP000183496"/>
    </source>
</evidence>
<dbReference type="GO" id="GO:0003700">
    <property type="term" value="F:DNA-binding transcription factor activity"/>
    <property type="evidence" value="ECO:0007669"/>
    <property type="project" value="InterPro"/>
</dbReference>
<dbReference type="Gene3D" id="1.10.10.60">
    <property type="entry name" value="Homeodomain-like"/>
    <property type="match status" value="2"/>
</dbReference>
<dbReference type="InterPro" id="IPR009057">
    <property type="entry name" value="Homeodomain-like_sf"/>
</dbReference>
<reference evidence="5 6" key="1">
    <citation type="submission" date="2016-10" db="EMBL/GenBank/DDBJ databases">
        <authorList>
            <person name="Varghese N."/>
            <person name="Submissions S."/>
        </authorList>
    </citation>
    <scope>NUCLEOTIDE SEQUENCE [LARGE SCALE GENOMIC DNA]</scope>
    <source>
        <strain evidence="6">DSM 19823 / KCTC 23066 / CCTCC M 208030 / D25</strain>
    </source>
</reference>
<dbReference type="SMART" id="SM00342">
    <property type="entry name" value="HTH_ARAC"/>
    <property type="match status" value="1"/>
</dbReference>
<dbReference type="InterPro" id="IPR014710">
    <property type="entry name" value="RmlC-like_jellyroll"/>
</dbReference>
<feature type="domain" description="HTH araC/xylS-type" evidence="4">
    <location>
        <begin position="173"/>
        <end position="273"/>
    </location>
</feature>
<evidence type="ECO:0000256" key="1">
    <source>
        <dbReference type="ARBA" id="ARBA00023015"/>
    </source>
</evidence>
<keyword evidence="1" id="KW-0805">Transcription regulation</keyword>
<dbReference type="RefSeq" id="WP_041893321.1">
    <property type="nucleotide sequence ID" value="NZ_CP010817.1"/>
</dbReference>
<dbReference type="PANTHER" id="PTHR43280:SF28">
    <property type="entry name" value="HTH-TYPE TRANSCRIPTIONAL ACTIVATOR RHAS"/>
    <property type="match status" value="1"/>
</dbReference>
<dbReference type="PANTHER" id="PTHR43280">
    <property type="entry name" value="ARAC-FAMILY TRANSCRIPTIONAL REGULATOR"/>
    <property type="match status" value="1"/>
</dbReference>
<name>A0AAJ5BDR1_MYRPR</name>
<sequence length="277" mass="32768">MARENIYQPFEVFCEKFDFCPLQNRLFNFFEFVFVISGEGYHIVNNSKNKLKKGDLYLITPEDKHSFDLTKQSEFLVIRINDEYLKQSSALTINHLECVLYYASHLSTSIITDEEDKEVIYQIVQNLIQSIQNPKAYNCDLQRQYINAIMIIATRNLMHYTPKNLETKDERILDIIAYIQQHIYDLKLLTAQVIGDKFGFAPSYIGSYFLNQCGETMQQYIISYRLKLIKHRLLFSDHRIGEIASEFTFTDESHANKFFKKHESMSMSAYRKTYQKR</sequence>
<evidence type="ECO:0000313" key="5">
    <source>
        <dbReference type="EMBL" id="SEQ72396.1"/>
    </source>
</evidence>
<dbReference type="Pfam" id="PF12833">
    <property type="entry name" value="HTH_18"/>
    <property type="match status" value="1"/>
</dbReference>
<accession>A0AAJ5BDR1</accession>
<dbReference type="KEGG" id="mpw:MPR_2709"/>
<dbReference type="Pfam" id="PF02311">
    <property type="entry name" value="AraC_binding"/>
    <property type="match status" value="1"/>
</dbReference>
<dbReference type="SUPFAM" id="SSF46689">
    <property type="entry name" value="Homeodomain-like"/>
    <property type="match status" value="1"/>
</dbReference>
<dbReference type="PROSITE" id="PS01124">
    <property type="entry name" value="HTH_ARAC_FAMILY_2"/>
    <property type="match status" value="1"/>
</dbReference>
<keyword evidence="2" id="KW-0238">DNA-binding</keyword>
<keyword evidence="6" id="KW-1185">Reference proteome</keyword>
<evidence type="ECO:0000256" key="3">
    <source>
        <dbReference type="ARBA" id="ARBA00023163"/>
    </source>
</evidence>
<comment type="caution">
    <text evidence="5">The sequence shown here is derived from an EMBL/GenBank/DDBJ whole genome shotgun (WGS) entry which is preliminary data.</text>
</comment>
<proteinExistence type="predicted"/>
<evidence type="ECO:0000259" key="4">
    <source>
        <dbReference type="PROSITE" id="PS01124"/>
    </source>
</evidence>
<evidence type="ECO:0000256" key="2">
    <source>
        <dbReference type="ARBA" id="ARBA00023125"/>
    </source>
</evidence>
<protein>
    <submittedName>
        <fullName evidence="5">Transcriptional regulator, AraC family</fullName>
    </submittedName>
</protein>
<dbReference type="SUPFAM" id="SSF51215">
    <property type="entry name" value="Regulatory protein AraC"/>
    <property type="match status" value="1"/>
</dbReference>
<dbReference type="AlphaFoldDB" id="A0AAJ5BDR1"/>
<dbReference type="Gene3D" id="2.60.120.10">
    <property type="entry name" value="Jelly Rolls"/>
    <property type="match status" value="1"/>
</dbReference>
<dbReference type="GO" id="GO:0043565">
    <property type="term" value="F:sequence-specific DNA binding"/>
    <property type="evidence" value="ECO:0007669"/>
    <property type="project" value="InterPro"/>
</dbReference>
<dbReference type="InterPro" id="IPR037923">
    <property type="entry name" value="HTH-like"/>
</dbReference>
<gene>
    <name evidence="5" type="ORF">SAMN04488089_105161</name>
</gene>
<organism evidence="5 6">
    <name type="scientific">Myroides profundi</name>
    <dbReference type="NCBI Taxonomy" id="480520"/>
    <lineage>
        <taxon>Bacteria</taxon>
        <taxon>Pseudomonadati</taxon>
        <taxon>Bacteroidota</taxon>
        <taxon>Flavobacteriia</taxon>
        <taxon>Flavobacteriales</taxon>
        <taxon>Flavobacteriaceae</taxon>
        <taxon>Myroides</taxon>
    </lineage>
</organism>
<dbReference type="InterPro" id="IPR003313">
    <property type="entry name" value="AraC-bd"/>
</dbReference>
<keyword evidence="3" id="KW-0804">Transcription</keyword>